<dbReference type="EMBL" id="DYVX01000093">
    <property type="protein sequence ID" value="HJF92994.1"/>
    <property type="molecule type" value="Genomic_DNA"/>
</dbReference>
<sequence>MTTKEEFIELLRSTHREGVEDLLEGLENMGFFTAPASANHHLNTEGGLVQHSLNTCKAALMVWEGMAAIEPGLEKEVERESVIIASLLHDVCKSDIYFRTVKKKKTAIGTWEDNEGYKVSYKNFPMGHGEKSVILLLCNGIALSDDEMLAIRWHMGAWGINMNSYEDQRCFDTSQKLYPLVTIIQVADKLAANIMERSGEELEEL</sequence>
<organism evidence="2 3">
    <name type="scientific">Mediterranea massiliensis</name>
    <dbReference type="NCBI Taxonomy" id="1841865"/>
    <lineage>
        <taxon>Bacteria</taxon>
        <taxon>Pseudomonadati</taxon>
        <taxon>Bacteroidota</taxon>
        <taxon>Bacteroidia</taxon>
        <taxon>Bacteroidales</taxon>
        <taxon>Bacteroidaceae</taxon>
        <taxon>Mediterranea</taxon>
    </lineage>
</organism>
<dbReference type="Pfam" id="PF01966">
    <property type="entry name" value="HD"/>
    <property type="match status" value="1"/>
</dbReference>
<proteinExistence type="predicted"/>
<dbReference type="AlphaFoldDB" id="A0A921LCW6"/>
<evidence type="ECO:0000259" key="1">
    <source>
        <dbReference type="Pfam" id="PF01966"/>
    </source>
</evidence>
<dbReference type="RefSeq" id="WP_022019658.1">
    <property type="nucleotide sequence ID" value="NZ_DYVX01000093.1"/>
</dbReference>
<name>A0A921LCW6_9BACT</name>
<reference evidence="2" key="2">
    <citation type="submission" date="2021-09" db="EMBL/GenBank/DDBJ databases">
        <authorList>
            <person name="Gilroy R."/>
        </authorList>
    </citation>
    <scope>NUCLEOTIDE SEQUENCE</scope>
    <source>
        <strain evidence="2">CHK55-1828</strain>
    </source>
</reference>
<gene>
    <name evidence="2" type="ORF">K8W02_11540</name>
</gene>
<dbReference type="Proteomes" id="UP000717835">
    <property type="component" value="Unassembled WGS sequence"/>
</dbReference>
<protein>
    <submittedName>
        <fullName evidence="2">HD domain-containing protein</fullName>
    </submittedName>
</protein>
<evidence type="ECO:0000313" key="2">
    <source>
        <dbReference type="EMBL" id="HJF92994.1"/>
    </source>
</evidence>
<evidence type="ECO:0000313" key="3">
    <source>
        <dbReference type="Proteomes" id="UP000717835"/>
    </source>
</evidence>
<reference evidence="2" key="1">
    <citation type="journal article" date="2021" name="PeerJ">
        <title>Extensive microbial diversity within the chicken gut microbiome revealed by metagenomics and culture.</title>
        <authorList>
            <person name="Gilroy R."/>
            <person name="Ravi A."/>
            <person name="Getino M."/>
            <person name="Pursley I."/>
            <person name="Horton D.L."/>
            <person name="Alikhan N.F."/>
            <person name="Baker D."/>
            <person name="Gharbi K."/>
            <person name="Hall N."/>
            <person name="Watson M."/>
            <person name="Adriaenssens E.M."/>
            <person name="Foster-Nyarko E."/>
            <person name="Jarju S."/>
            <person name="Secka A."/>
            <person name="Antonio M."/>
            <person name="Oren A."/>
            <person name="Chaudhuri R.R."/>
            <person name="La Ragione R."/>
            <person name="Hildebrand F."/>
            <person name="Pallen M.J."/>
        </authorList>
    </citation>
    <scope>NUCLEOTIDE SEQUENCE</scope>
    <source>
        <strain evidence="2">CHK55-1828</strain>
    </source>
</reference>
<accession>A0A921LCW6</accession>
<dbReference type="Gene3D" id="1.10.3210.10">
    <property type="entry name" value="Hypothetical protein af1432"/>
    <property type="match status" value="1"/>
</dbReference>
<dbReference type="SUPFAM" id="SSF109604">
    <property type="entry name" value="HD-domain/PDEase-like"/>
    <property type="match status" value="1"/>
</dbReference>
<comment type="caution">
    <text evidence="2">The sequence shown here is derived from an EMBL/GenBank/DDBJ whole genome shotgun (WGS) entry which is preliminary data.</text>
</comment>
<dbReference type="InterPro" id="IPR006674">
    <property type="entry name" value="HD_domain"/>
</dbReference>
<feature type="domain" description="HD" evidence="1">
    <location>
        <begin position="49"/>
        <end position="192"/>
    </location>
</feature>